<organism evidence="1 2">
    <name type="scientific">Catharus ustulatus</name>
    <name type="common">Russet-backed thrush</name>
    <name type="synonym">Hylocichla ustulatus</name>
    <dbReference type="NCBI Taxonomy" id="91951"/>
    <lineage>
        <taxon>Eukaryota</taxon>
        <taxon>Metazoa</taxon>
        <taxon>Chordata</taxon>
        <taxon>Craniata</taxon>
        <taxon>Vertebrata</taxon>
        <taxon>Euteleostomi</taxon>
        <taxon>Archelosauria</taxon>
        <taxon>Archosauria</taxon>
        <taxon>Dinosauria</taxon>
        <taxon>Saurischia</taxon>
        <taxon>Theropoda</taxon>
        <taxon>Coelurosauria</taxon>
        <taxon>Aves</taxon>
        <taxon>Neognathae</taxon>
        <taxon>Neoaves</taxon>
        <taxon>Telluraves</taxon>
        <taxon>Australaves</taxon>
        <taxon>Passeriformes</taxon>
        <taxon>Turdidae</taxon>
        <taxon>Catharus</taxon>
    </lineage>
</organism>
<protein>
    <submittedName>
        <fullName evidence="1">Uncharacterized protein</fullName>
    </submittedName>
</protein>
<accession>A0A8C3V3H9</accession>
<sequence length="169" mass="18055">HTSESLQSRSTICVCGSVQALSNGHGREGSAPSRCQAATHARVGGSADGTAGQHQPWRFCSPGANIPMSRGRKENKVWGISRAQGGPWVFPRGPEPSEPRDCKCVLYINSSQAPRLGRAGVGPTLSRAEAQLTPPHPHLSGDFTPSSHYPPTLKDVKIIILTWREGKGE</sequence>
<proteinExistence type="predicted"/>
<reference evidence="1" key="2">
    <citation type="submission" date="2025-08" db="UniProtKB">
        <authorList>
            <consortium name="Ensembl"/>
        </authorList>
    </citation>
    <scope>IDENTIFICATION</scope>
</reference>
<keyword evidence="2" id="KW-1185">Reference proteome</keyword>
<dbReference type="Ensembl" id="ENSCUST00005022155.1">
    <property type="protein sequence ID" value="ENSCUSP00005021379.1"/>
    <property type="gene ID" value="ENSCUSG00005013609.1"/>
</dbReference>
<evidence type="ECO:0000313" key="2">
    <source>
        <dbReference type="Proteomes" id="UP000694563"/>
    </source>
</evidence>
<name>A0A8C3V3H9_CATUS</name>
<dbReference type="Proteomes" id="UP000694563">
    <property type="component" value="Chromosome 16"/>
</dbReference>
<reference evidence="1" key="1">
    <citation type="submission" date="2020-10" db="EMBL/GenBank/DDBJ databases">
        <title>Catharus ustulatus (Swainson's thrush) genome, bCatUst1, primary haplotype v2.</title>
        <authorList>
            <person name="Delmore K."/>
            <person name="Vafadar M."/>
            <person name="Formenti G."/>
            <person name="Chow W."/>
            <person name="Pelan S."/>
            <person name="Howe K."/>
            <person name="Rhie A."/>
            <person name="Mountcastle J."/>
            <person name="Haase B."/>
            <person name="Fedrigo O."/>
            <person name="Jarvis E.D."/>
        </authorList>
    </citation>
    <scope>NUCLEOTIDE SEQUENCE [LARGE SCALE GENOMIC DNA]</scope>
</reference>
<dbReference type="AlphaFoldDB" id="A0A8C3V3H9"/>
<evidence type="ECO:0000313" key="1">
    <source>
        <dbReference type="Ensembl" id="ENSCUSP00005021379.1"/>
    </source>
</evidence>
<reference evidence="1" key="3">
    <citation type="submission" date="2025-09" db="UniProtKB">
        <authorList>
            <consortium name="Ensembl"/>
        </authorList>
    </citation>
    <scope>IDENTIFICATION</scope>
</reference>